<evidence type="ECO:0000313" key="3">
    <source>
        <dbReference type="Proteomes" id="UP001224775"/>
    </source>
</evidence>
<evidence type="ECO:0000256" key="1">
    <source>
        <dbReference type="SAM" id="MobiDB-lite"/>
    </source>
</evidence>
<feature type="compositionally biased region" description="Low complexity" evidence="1">
    <location>
        <begin position="567"/>
        <end position="616"/>
    </location>
</feature>
<feature type="compositionally biased region" description="Basic residues" evidence="1">
    <location>
        <begin position="197"/>
        <end position="206"/>
    </location>
</feature>
<accession>A0AAD9DHA6</accession>
<dbReference type="GO" id="GO:0031124">
    <property type="term" value="P:mRNA 3'-end processing"/>
    <property type="evidence" value="ECO:0007669"/>
    <property type="project" value="TreeGrafter"/>
</dbReference>
<dbReference type="GO" id="GO:0000993">
    <property type="term" value="F:RNA polymerase II complex binding"/>
    <property type="evidence" value="ECO:0007669"/>
    <property type="project" value="TreeGrafter"/>
</dbReference>
<keyword evidence="3" id="KW-1185">Reference proteome</keyword>
<feature type="compositionally biased region" description="Low complexity" evidence="1">
    <location>
        <begin position="211"/>
        <end position="235"/>
    </location>
</feature>
<evidence type="ECO:0008006" key="4">
    <source>
        <dbReference type="Google" id="ProtNLM"/>
    </source>
</evidence>
<feature type="region of interest" description="Disordered" evidence="1">
    <location>
        <begin position="935"/>
        <end position="1002"/>
    </location>
</feature>
<protein>
    <recommendedName>
        <fullName evidence="4">HMG box domain-containing protein</fullName>
    </recommendedName>
</protein>
<feature type="compositionally biased region" description="Basic and acidic residues" evidence="1">
    <location>
        <begin position="237"/>
        <end position="261"/>
    </location>
</feature>
<feature type="compositionally biased region" description="Acidic residues" evidence="1">
    <location>
        <begin position="554"/>
        <end position="566"/>
    </location>
</feature>
<dbReference type="Gene3D" id="1.10.30.10">
    <property type="entry name" value="High mobility group box domain"/>
    <property type="match status" value="1"/>
</dbReference>
<feature type="region of interest" description="Disordered" evidence="1">
    <location>
        <begin position="137"/>
        <end position="162"/>
    </location>
</feature>
<reference evidence="2" key="1">
    <citation type="submission" date="2023-06" db="EMBL/GenBank/DDBJ databases">
        <title>Survivors Of The Sea: Transcriptome response of Skeletonema marinoi to long-term dormancy.</title>
        <authorList>
            <person name="Pinder M.I.M."/>
            <person name="Kourtchenko O."/>
            <person name="Robertson E.K."/>
            <person name="Larsson T."/>
            <person name="Maumus F."/>
            <person name="Osuna-Cruz C.M."/>
            <person name="Vancaester E."/>
            <person name="Stenow R."/>
            <person name="Vandepoele K."/>
            <person name="Ploug H."/>
            <person name="Bruchert V."/>
            <person name="Godhe A."/>
            <person name="Topel M."/>
        </authorList>
    </citation>
    <scope>NUCLEOTIDE SEQUENCE</scope>
    <source>
        <strain evidence="2">R05AC</strain>
    </source>
</reference>
<dbReference type="EMBL" id="JATAAI010000003">
    <property type="protein sequence ID" value="KAK1747147.1"/>
    <property type="molecule type" value="Genomic_DNA"/>
</dbReference>
<sequence length="1124" mass="122276">MQHQTSLAWSSIYEQGNLLHTKESSAEREVDVKSARIQTFQTAAAWFVKRCGWRLSLPSPRSSIDLDNEIQKSADATNDEFLQAQLPSTNRDNAAYNNIHIATLLLASASVESLASVDVGGSGSKIKVTSLLRGGAHRQLNKNKHKKATPPPVVEEEEDDDDDFVANVAKAAEVLLDEEDEASTTAVTTTTTAATTKHQKHKNNNKKQHDTTTTATTTAADVNTTTAAATTTTATPIEKEHEQQEEIAEEAKHTSKAKQQETEQPPSPAETNDENNEDDEATEDDMLQELDEVIDELAALDKNNTNGDNTQEIEELEEEEFELIEEIMEEEGQLLDDDEFANEDDDDIGKDLSMAEQLGEIKDTIEEIENEDDDGGLNQAEIKEEYIEGMKQGEEAILEQIVKETGGNSSLIEDKIEEIEELEKYVEEEDDDDGAWEEGKKEVEEGFQIIENALEEELASELNNATAGGAEGDLILDPALTMDMTQYNNDTDGTTTNATVNDEMELVSPEVKEAHSEPSNMDDGPDRDKITEEEKAGDEDNDADLAPAEGSVEGGEEDDDETDPTGDESTTTAATTAAPETTAESTASSTTTTTTEAAEAEPISTPAASEATTTVPAPSPPTSKPTIEYVEPNDDSLDPVANEENTETEAFEDGKQKPGAGATGTNDESMEEWEEEVEEEVKKVGGWLSFVFMILMIYTAYQMSENPDGICASLCRLVITVIGCILKILLIPFKYIIGGGRPSGGHYMATPDYRDPYGSRQMELTCAANHESTDHAFRSLNAKVATPAVEKDKPRRPLSAYNLFFRFKRQKILDACKEGDIDRETVEGIVNATPGLESVSHDAVTVLPEDELEKFRSDNIRAELGDKLTPKEAGEIKARSHRKTHFKHGLSFLEMTKIISSSWKGVDDLSKKIFEDLAVDGRNIRQQLLADYTKAQEERADSPNGDKNQGQGKVGGKKLASVRPNAIHKPHTGKMESVASQQGRCGGRAAEGSNKECRGGNMNSNHQAIDHMRRMYGERPPQFASVAAAASSAAFASMRQQQMQQQQQQANSAAAGSAAAFASMQHQKALSAAAGSAAAFASMQHQQQKANSAAAGSAAAFAAFASCNSSINRLTQQQQDYRSQ</sequence>
<feature type="region of interest" description="Disordered" evidence="1">
    <location>
        <begin position="176"/>
        <end position="311"/>
    </location>
</feature>
<gene>
    <name evidence="2" type="ORF">QTG54_002491</name>
</gene>
<dbReference type="AlphaFoldDB" id="A0AAD9DHA6"/>
<dbReference type="PANTHER" id="PTHR12460:SF0">
    <property type="entry name" value="CID DOMAIN-CONTAINING PROTEIN-RELATED"/>
    <property type="match status" value="1"/>
</dbReference>
<feature type="compositionally biased region" description="Basic residues" evidence="1">
    <location>
        <begin position="137"/>
        <end position="148"/>
    </location>
</feature>
<dbReference type="PANTHER" id="PTHR12460">
    <property type="entry name" value="CYCLIN-DEPENDENT KINASE INHIBITOR-RELATED PROTEIN"/>
    <property type="match status" value="1"/>
</dbReference>
<feature type="compositionally biased region" description="Low complexity" evidence="1">
    <location>
        <begin position="485"/>
        <end position="501"/>
    </location>
</feature>
<dbReference type="InterPro" id="IPR036910">
    <property type="entry name" value="HMG_box_dom_sf"/>
</dbReference>
<feature type="region of interest" description="Disordered" evidence="1">
    <location>
        <begin position="484"/>
        <end position="673"/>
    </location>
</feature>
<evidence type="ECO:0000313" key="2">
    <source>
        <dbReference type="EMBL" id="KAK1747147.1"/>
    </source>
</evidence>
<organism evidence="2 3">
    <name type="scientific">Skeletonema marinoi</name>
    <dbReference type="NCBI Taxonomy" id="267567"/>
    <lineage>
        <taxon>Eukaryota</taxon>
        <taxon>Sar</taxon>
        <taxon>Stramenopiles</taxon>
        <taxon>Ochrophyta</taxon>
        <taxon>Bacillariophyta</taxon>
        <taxon>Coscinodiscophyceae</taxon>
        <taxon>Thalassiosirophycidae</taxon>
        <taxon>Thalassiosirales</taxon>
        <taxon>Skeletonemataceae</taxon>
        <taxon>Skeletonema</taxon>
        <taxon>Skeletonema marinoi-dohrnii complex</taxon>
    </lineage>
</organism>
<comment type="caution">
    <text evidence="2">The sequence shown here is derived from an EMBL/GenBank/DDBJ whole genome shotgun (WGS) entry which is preliminary data.</text>
</comment>
<feature type="compositionally biased region" description="Basic and acidic residues" evidence="1">
    <location>
        <begin position="524"/>
        <end position="534"/>
    </location>
</feature>
<name>A0AAD9DHA6_9STRA</name>
<feature type="compositionally biased region" description="Low complexity" evidence="1">
    <location>
        <begin position="184"/>
        <end position="196"/>
    </location>
</feature>
<dbReference type="Proteomes" id="UP001224775">
    <property type="component" value="Unassembled WGS sequence"/>
</dbReference>
<feature type="compositionally biased region" description="Acidic residues" evidence="1">
    <location>
        <begin position="271"/>
        <end position="295"/>
    </location>
</feature>
<proteinExistence type="predicted"/>